<sequence length="60" mass="6599">MQSLGWSGSDLARHMGVSVTEANRLLRGARKGGKKAIGGFLKAFPNEKWEHLFVLSNSKQ</sequence>
<comment type="caution">
    <text evidence="1">The sequence shown here is derived from an EMBL/GenBank/DDBJ whole genome shotgun (WGS) entry which is preliminary data.</text>
</comment>
<keyword evidence="2" id="KW-1185">Reference proteome</keyword>
<organism evidence="1 2">
    <name type="scientific">Clostridium aciditolerans</name>
    <dbReference type="NCBI Taxonomy" id="339861"/>
    <lineage>
        <taxon>Bacteria</taxon>
        <taxon>Bacillati</taxon>
        <taxon>Bacillota</taxon>
        <taxon>Clostridia</taxon>
        <taxon>Eubacteriales</taxon>
        <taxon>Clostridiaceae</taxon>
        <taxon>Clostridium</taxon>
    </lineage>
</organism>
<accession>A0A934HYJ7</accession>
<protein>
    <submittedName>
        <fullName evidence="1">XRE family transcriptional regulator</fullName>
    </submittedName>
</protein>
<evidence type="ECO:0000313" key="2">
    <source>
        <dbReference type="Proteomes" id="UP000622687"/>
    </source>
</evidence>
<gene>
    <name evidence="1" type="ORF">I6U51_11940</name>
</gene>
<dbReference type="AlphaFoldDB" id="A0A934HYJ7"/>
<proteinExistence type="predicted"/>
<reference evidence="1" key="1">
    <citation type="submission" date="2020-12" db="EMBL/GenBank/DDBJ databases">
        <title>Clostridium thailandense sp. nov., a novel acetogenic bacterium isolated from peat land soil in Thailand.</title>
        <authorList>
            <person name="Chaikitkaew S."/>
            <person name="Birkeland N.K."/>
        </authorList>
    </citation>
    <scope>NUCLEOTIDE SEQUENCE</scope>
    <source>
        <strain evidence="1">DSM 17425</strain>
    </source>
</reference>
<name>A0A934HYJ7_9CLOT</name>
<evidence type="ECO:0000313" key="1">
    <source>
        <dbReference type="EMBL" id="MBI6873412.1"/>
    </source>
</evidence>
<dbReference type="Proteomes" id="UP000622687">
    <property type="component" value="Unassembled WGS sequence"/>
</dbReference>
<dbReference type="EMBL" id="JAEEGB010000013">
    <property type="protein sequence ID" value="MBI6873412.1"/>
    <property type="molecule type" value="Genomic_DNA"/>
</dbReference>